<dbReference type="Pfam" id="PF15996">
    <property type="entry name" value="PNISR"/>
    <property type="match status" value="1"/>
</dbReference>
<feature type="compositionally biased region" description="Basic and acidic residues" evidence="1">
    <location>
        <begin position="423"/>
        <end position="435"/>
    </location>
</feature>
<organism evidence="2 3">
    <name type="scientific">Elliptochloris bilobata</name>
    <dbReference type="NCBI Taxonomy" id="381761"/>
    <lineage>
        <taxon>Eukaryota</taxon>
        <taxon>Viridiplantae</taxon>
        <taxon>Chlorophyta</taxon>
        <taxon>core chlorophytes</taxon>
        <taxon>Trebouxiophyceae</taxon>
        <taxon>Trebouxiophyceae incertae sedis</taxon>
        <taxon>Elliptochloris clade</taxon>
        <taxon>Elliptochloris</taxon>
    </lineage>
</organism>
<feature type="compositionally biased region" description="Low complexity" evidence="1">
    <location>
        <begin position="211"/>
        <end position="220"/>
    </location>
</feature>
<evidence type="ECO:0000313" key="3">
    <source>
        <dbReference type="Proteomes" id="UP001445335"/>
    </source>
</evidence>
<dbReference type="InterPro" id="IPR031937">
    <property type="entry name" value="PNISR"/>
</dbReference>
<gene>
    <name evidence="2" type="ORF">WJX81_000928</name>
</gene>
<keyword evidence="3" id="KW-1185">Reference proteome</keyword>
<feature type="compositionally biased region" description="Pro residues" evidence="1">
    <location>
        <begin position="125"/>
        <end position="142"/>
    </location>
</feature>
<dbReference type="EMBL" id="JALJOU010000123">
    <property type="protein sequence ID" value="KAK9819265.1"/>
    <property type="molecule type" value="Genomic_DNA"/>
</dbReference>
<reference evidence="2 3" key="1">
    <citation type="journal article" date="2024" name="Nat. Commun.">
        <title>Phylogenomics reveals the evolutionary origins of lichenization in chlorophyte algae.</title>
        <authorList>
            <person name="Puginier C."/>
            <person name="Libourel C."/>
            <person name="Otte J."/>
            <person name="Skaloud P."/>
            <person name="Haon M."/>
            <person name="Grisel S."/>
            <person name="Petersen M."/>
            <person name="Berrin J.G."/>
            <person name="Delaux P.M."/>
            <person name="Dal Grande F."/>
            <person name="Keller J."/>
        </authorList>
    </citation>
    <scope>NUCLEOTIDE SEQUENCE [LARGE SCALE GENOMIC DNA]</scope>
    <source>
        <strain evidence="2 3">SAG 245.80</strain>
    </source>
</reference>
<comment type="caution">
    <text evidence="2">The sequence shown here is derived from an EMBL/GenBank/DDBJ whole genome shotgun (WGS) entry which is preliminary data.</text>
</comment>
<evidence type="ECO:0000256" key="1">
    <source>
        <dbReference type="SAM" id="MobiDB-lite"/>
    </source>
</evidence>
<feature type="region of interest" description="Disordered" evidence="1">
    <location>
        <begin position="111"/>
        <end position="149"/>
    </location>
</feature>
<accession>A0AAW1QAF3</accession>
<evidence type="ECO:0000313" key="2">
    <source>
        <dbReference type="EMBL" id="KAK9819265.1"/>
    </source>
</evidence>
<feature type="region of interest" description="Disordered" evidence="1">
    <location>
        <begin position="422"/>
        <end position="492"/>
    </location>
</feature>
<dbReference type="AlphaFoldDB" id="A0AAW1QAF3"/>
<name>A0AAW1QAF3_9CHLO</name>
<protein>
    <submittedName>
        <fullName evidence="2">Uncharacterized protein</fullName>
    </submittedName>
</protein>
<sequence>MALPPPLPGEAQHVAVDPSGGEMTQDQYAAMTPDQQAAYWAQWQYWQQCQQQQWEAQQYAQYACEAQPQQYGQPQMMQYGQYPQQQMGYGMPYGNQMLPDMYYQQQHTQAQQAAMSQHLPMGHPGGPPSAPYPVPQGPPPEGGAPASSFPAMLRHSERRGDHAAAPLYTGLPMGAPLLGGDVAPAQAQPKKPAVPSWLRAEMLKRGLTAGAPAAARAGPGQDSDDEAPAPRAAPRRFAEAPGGSRWAEGGSERGGPRGDGGAEDAAAEARRAHINAEVKRTLTSLLLEVTDAMFEELANEALDEATAQANAASAATHASESAVKSSSGAAVLLTTPGEEKAGPTALPMATSADGAAGAGSGDAEVAAGFIGPEAPEKSATMAPLPFDKGDRVWYRARDDAETPATVEGVDIMHPPPSFCVRLDGADSTRETEAPHLRAMTAGEDPCGAAKPSDSCHPAVTGPDSAPSHPAATRSDPQPQPQPGGRAGKGQEA</sequence>
<proteinExistence type="predicted"/>
<feature type="region of interest" description="Disordered" evidence="1">
    <location>
        <begin position="211"/>
        <end position="268"/>
    </location>
</feature>
<dbReference type="Proteomes" id="UP001445335">
    <property type="component" value="Unassembled WGS sequence"/>
</dbReference>